<feature type="region of interest" description="Disordered" evidence="1">
    <location>
        <begin position="42"/>
        <end position="100"/>
    </location>
</feature>
<proteinExistence type="predicted"/>
<protein>
    <submittedName>
        <fullName evidence="2">Uncharacterized protein</fullName>
    </submittedName>
</protein>
<dbReference type="AlphaFoldDB" id="A0A812MND2"/>
<comment type="caution">
    <text evidence="2">The sequence shown here is derived from an EMBL/GenBank/DDBJ whole genome shotgun (WGS) entry which is preliminary data.</text>
</comment>
<dbReference type="EMBL" id="CAJNJA010011570">
    <property type="protein sequence ID" value="CAE7274913.1"/>
    <property type="molecule type" value="Genomic_DNA"/>
</dbReference>
<gene>
    <name evidence="2" type="ORF">SNEC2469_LOCUS6657</name>
</gene>
<feature type="non-terminal residue" evidence="2">
    <location>
        <position position="1"/>
    </location>
</feature>
<organism evidence="2 3">
    <name type="scientific">Symbiodinium necroappetens</name>
    <dbReference type="NCBI Taxonomy" id="1628268"/>
    <lineage>
        <taxon>Eukaryota</taxon>
        <taxon>Sar</taxon>
        <taxon>Alveolata</taxon>
        <taxon>Dinophyceae</taxon>
        <taxon>Suessiales</taxon>
        <taxon>Symbiodiniaceae</taxon>
        <taxon>Symbiodinium</taxon>
    </lineage>
</organism>
<dbReference type="Proteomes" id="UP000601435">
    <property type="component" value="Unassembled WGS sequence"/>
</dbReference>
<accession>A0A812MND2</accession>
<evidence type="ECO:0000256" key="1">
    <source>
        <dbReference type="SAM" id="MobiDB-lite"/>
    </source>
</evidence>
<name>A0A812MND2_9DINO</name>
<sequence>DWECFKVYDSMEFEDDETTTQEHQFRAEGTLDAAATEALVGHFHQPGAPASSSYKVGPVQPARPLPTPPSTPGGPGDGGQNPIPKGKGKGKAPSLRKAATSKLSQISSKLAEARVLAADLPTASQLPLTYKDRSEKMKEGYEQELSEGKKAVEDARAQLESWYSRKLEDSEIVGEERNVYDQVIRAVDSAFVVLAGKMKAVKSATAPPKESKAKAKAKAARSFGTNCAMVFQAARMPNLSKPKLPQLKRRRSLSTPLHAYVMRYTKAVPDTTHPNIMPETSDQDSICSEVGYPTCEVLLNGTSFVGAREMLEAVNAEFKGYGMELGGAAGELISTSGKWSSNVQRDMLRKCKTAKVAAASEVPVTKLQVPVITKGVLMKRQLPVVLPHELFPWLVRHGIIPLNDTDEIRKFWSHARTAGMPTMGATDYHIPLYLWGDDARFTETHEDKLVVVAFGRVLETSKNALRSVWPLFVYQQVVKSFNILFEQGVVVQTPNGDMK</sequence>
<evidence type="ECO:0000313" key="3">
    <source>
        <dbReference type="Proteomes" id="UP000601435"/>
    </source>
</evidence>
<dbReference type="OrthoDB" id="423717at2759"/>
<feature type="non-terminal residue" evidence="2">
    <location>
        <position position="499"/>
    </location>
</feature>
<feature type="compositionally biased region" description="Pro residues" evidence="1">
    <location>
        <begin position="61"/>
        <end position="72"/>
    </location>
</feature>
<evidence type="ECO:0000313" key="2">
    <source>
        <dbReference type="EMBL" id="CAE7274913.1"/>
    </source>
</evidence>
<reference evidence="2" key="1">
    <citation type="submission" date="2021-02" db="EMBL/GenBank/DDBJ databases">
        <authorList>
            <person name="Dougan E. K."/>
            <person name="Rhodes N."/>
            <person name="Thang M."/>
            <person name="Chan C."/>
        </authorList>
    </citation>
    <scope>NUCLEOTIDE SEQUENCE</scope>
</reference>
<keyword evidence="3" id="KW-1185">Reference proteome</keyword>